<dbReference type="STRING" id="1246581.A0A2H9TJ88"/>
<dbReference type="Pfam" id="PF10417">
    <property type="entry name" value="1-cysPrx_C"/>
    <property type="match status" value="1"/>
</dbReference>
<dbReference type="InterPro" id="IPR036249">
    <property type="entry name" value="Thioredoxin-like_sf"/>
</dbReference>
<dbReference type="GO" id="GO:0042744">
    <property type="term" value="P:hydrogen peroxide catabolic process"/>
    <property type="evidence" value="ECO:0007669"/>
    <property type="project" value="TreeGrafter"/>
</dbReference>
<dbReference type="EMBL" id="MTSL01000159">
    <property type="protein sequence ID" value="PJF17786.1"/>
    <property type="molecule type" value="Genomic_DNA"/>
</dbReference>
<evidence type="ECO:0000256" key="6">
    <source>
        <dbReference type="ARBA" id="ARBA00023284"/>
    </source>
</evidence>
<dbReference type="InterPro" id="IPR000866">
    <property type="entry name" value="AhpC/TSA"/>
</dbReference>
<sequence length="179" mass="19664">MFLKRLLTSVHGRAVHSLGKVVDGHDDVYTFVCPTEIVAFNDKLDDFRRLGCEVVGASVDSEFSHLAWTQVPRTKGGLGSLQLPLLADLTKTVSRDYGVLVENAGFSLRGLFIIDKEGIVRHATINDTGIGRSVDEVLRVVQAVQHVDKHGEVCPANWKPTDAAINPKKAHDFFAKMSQ</sequence>
<dbReference type="GO" id="GO:0005829">
    <property type="term" value="C:cytosol"/>
    <property type="evidence" value="ECO:0007669"/>
    <property type="project" value="TreeGrafter"/>
</dbReference>
<evidence type="ECO:0000256" key="3">
    <source>
        <dbReference type="ARBA" id="ARBA00022490"/>
    </source>
</evidence>
<dbReference type="Pfam" id="PF00578">
    <property type="entry name" value="AhpC-TSA"/>
    <property type="match status" value="1"/>
</dbReference>
<keyword evidence="6" id="KW-0676">Redox-active center</keyword>
<name>A0A2H9TJ88_9FUNG</name>
<feature type="domain" description="Thioredoxin" evidence="7">
    <location>
        <begin position="1"/>
        <end position="146"/>
    </location>
</feature>
<dbReference type="PROSITE" id="PS51352">
    <property type="entry name" value="THIOREDOXIN_2"/>
    <property type="match status" value="1"/>
</dbReference>
<dbReference type="OrthoDB" id="185659at2759"/>
<dbReference type="GO" id="GO:0008379">
    <property type="term" value="F:thioredoxin peroxidase activity"/>
    <property type="evidence" value="ECO:0007669"/>
    <property type="project" value="TreeGrafter"/>
</dbReference>
<evidence type="ECO:0000256" key="5">
    <source>
        <dbReference type="ARBA" id="ARBA00023157"/>
    </source>
</evidence>
<reference evidence="8 9" key="1">
    <citation type="submission" date="2016-10" db="EMBL/GenBank/DDBJ databases">
        <title>The genome of Paramicrosporidium saccamoebae is the missing link in understanding Cryptomycota and Microsporidia evolution.</title>
        <authorList>
            <person name="Quandt C.A."/>
            <person name="Beaudet D."/>
            <person name="Corsaro D."/>
            <person name="Michel R."/>
            <person name="Corradi N."/>
            <person name="James T."/>
        </authorList>
    </citation>
    <scope>NUCLEOTIDE SEQUENCE [LARGE SCALE GENOMIC DNA]</scope>
    <source>
        <strain evidence="8 9">KSL3</strain>
    </source>
</reference>
<gene>
    <name evidence="8" type="ORF">PSACC_02394</name>
</gene>
<evidence type="ECO:0000313" key="8">
    <source>
        <dbReference type="EMBL" id="PJF17786.1"/>
    </source>
</evidence>
<dbReference type="InterPro" id="IPR013766">
    <property type="entry name" value="Thioredoxin_domain"/>
</dbReference>
<comment type="subcellular location">
    <subcellularLocation>
        <location evidence="1">Cytoplasm</location>
    </subcellularLocation>
</comment>
<accession>A0A2H9TJ88</accession>
<dbReference type="FunFam" id="3.40.30.10:FF:000002">
    <property type="entry name" value="Alkyl hydroperoxide reductase C"/>
    <property type="match status" value="1"/>
</dbReference>
<dbReference type="GO" id="GO:0033554">
    <property type="term" value="P:cellular response to stress"/>
    <property type="evidence" value="ECO:0007669"/>
    <property type="project" value="TreeGrafter"/>
</dbReference>
<dbReference type="AlphaFoldDB" id="A0A2H9TJ88"/>
<dbReference type="PANTHER" id="PTHR10681">
    <property type="entry name" value="THIOREDOXIN PEROXIDASE"/>
    <property type="match status" value="1"/>
</dbReference>
<evidence type="ECO:0000256" key="1">
    <source>
        <dbReference type="ARBA" id="ARBA00004496"/>
    </source>
</evidence>
<keyword evidence="3" id="KW-0963">Cytoplasm</keyword>
<comment type="caution">
    <text evidence="8">The sequence shown here is derived from an EMBL/GenBank/DDBJ whole genome shotgun (WGS) entry which is preliminary data.</text>
</comment>
<keyword evidence="4" id="KW-0560">Oxidoreductase</keyword>
<protein>
    <submittedName>
        <fullName evidence="8">Peroxiredoxin 2</fullName>
    </submittedName>
</protein>
<keyword evidence="9" id="KW-1185">Reference proteome</keyword>
<keyword evidence="5" id="KW-1015">Disulfide bond</keyword>
<evidence type="ECO:0000256" key="2">
    <source>
        <dbReference type="ARBA" id="ARBA00009796"/>
    </source>
</evidence>
<dbReference type="Gene3D" id="3.40.30.10">
    <property type="entry name" value="Glutaredoxin"/>
    <property type="match status" value="1"/>
</dbReference>
<dbReference type="GO" id="GO:0006979">
    <property type="term" value="P:response to oxidative stress"/>
    <property type="evidence" value="ECO:0007669"/>
    <property type="project" value="TreeGrafter"/>
</dbReference>
<dbReference type="InterPro" id="IPR019479">
    <property type="entry name" value="Peroxiredoxin_C"/>
</dbReference>
<dbReference type="SUPFAM" id="SSF52833">
    <property type="entry name" value="Thioredoxin-like"/>
    <property type="match status" value="1"/>
</dbReference>
<dbReference type="GO" id="GO:0045454">
    <property type="term" value="P:cell redox homeostasis"/>
    <property type="evidence" value="ECO:0007669"/>
    <property type="project" value="TreeGrafter"/>
</dbReference>
<evidence type="ECO:0000313" key="9">
    <source>
        <dbReference type="Proteomes" id="UP000240830"/>
    </source>
</evidence>
<comment type="similarity">
    <text evidence="2">Belongs to the peroxiredoxin family. AhpC/Prx1 subfamily.</text>
</comment>
<dbReference type="PANTHER" id="PTHR10681:SF128">
    <property type="entry name" value="THIOREDOXIN-DEPENDENT PEROXIDE REDUCTASE, MITOCHONDRIAL"/>
    <property type="match status" value="1"/>
</dbReference>
<evidence type="ECO:0000256" key="4">
    <source>
        <dbReference type="ARBA" id="ARBA00023002"/>
    </source>
</evidence>
<organism evidence="8 9">
    <name type="scientific">Paramicrosporidium saccamoebae</name>
    <dbReference type="NCBI Taxonomy" id="1246581"/>
    <lineage>
        <taxon>Eukaryota</taxon>
        <taxon>Fungi</taxon>
        <taxon>Fungi incertae sedis</taxon>
        <taxon>Cryptomycota</taxon>
        <taxon>Cryptomycota incertae sedis</taxon>
        <taxon>Paramicrosporidium</taxon>
    </lineage>
</organism>
<dbReference type="InterPro" id="IPR050217">
    <property type="entry name" value="Peroxiredoxin"/>
</dbReference>
<evidence type="ECO:0000259" key="7">
    <source>
        <dbReference type="PROSITE" id="PS51352"/>
    </source>
</evidence>
<dbReference type="CDD" id="cd03015">
    <property type="entry name" value="PRX_Typ2cys"/>
    <property type="match status" value="1"/>
</dbReference>
<proteinExistence type="inferred from homology"/>
<dbReference type="Proteomes" id="UP000240830">
    <property type="component" value="Unassembled WGS sequence"/>
</dbReference>